<evidence type="ECO:0000259" key="4">
    <source>
        <dbReference type="Pfam" id="PF13458"/>
    </source>
</evidence>
<keyword evidence="2" id="KW-0732">Signal</keyword>
<accession>A0A6J7GTL4</accession>
<dbReference type="InterPro" id="IPR028081">
    <property type="entry name" value="Leu-bd"/>
</dbReference>
<dbReference type="InterPro" id="IPR000709">
    <property type="entry name" value="Leu_Ile_Val-bd"/>
</dbReference>
<dbReference type="PANTHER" id="PTHR47151:SF2">
    <property type="entry name" value="AMINO ACID BINDING PROTEIN"/>
    <property type="match status" value="1"/>
</dbReference>
<evidence type="ECO:0000256" key="2">
    <source>
        <dbReference type="ARBA" id="ARBA00022729"/>
    </source>
</evidence>
<dbReference type="PANTHER" id="PTHR47151">
    <property type="entry name" value="LEU/ILE/VAL-BINDING ABC TRANSPORTER SUBUNIT"/>
    <property type="match status" value="1"/>
</dbReference>
<keyword evidence="1" id="KW-0813">Transport</keyword>
<dbReference type="AlphaFoldDB" id="A0A6J7GTL4"/>
<feature type="domain" description="Leucine-binding protein" evidence="4">
    <location>
        <begin position="32"/>
        <end position="355"/>
    </location>
</feature>
<evidence type="ECO:0000313" key="5">
    <source>
        <dbReference type="EMBL" id="CAB4906769.1"/>
    </source>
</evidence>
<name>A0A6J7GTL4_9ZZZZ</name>
<dbReference type="Gene3D" id="3.40.50.2300">
    <property type="match status" value="2"/>
</dbReference>
<reference evidence="5" key="1">
    <citation type="submission" date="2020-05" db="EMBL/GenBank/DDBJ databases">
        <authorList>
            <person name="Chiriac C."/>
            <person name="Salcher M."/>
            <person name="Ghai R."/>
            <person name="Kavagutti S V."/>
        </authorList>
    </citation>
    <scope>NUCLEOTIDE SEQUENCE</scope>
</reference>
<evidence type="ECO:0000256" key="3">
    <source>
        <dbReference type="ARBA" id="ARBA00022970"/>
    </source>
</evidence>
<dbReference type="SUPFAM" id="SSF53822">
    <property type="entry name" value="Periplasmic binding protein-like I"/>
    <property type="match status" value="1"/>
</dbReference>
<gene>
    <name evidence="5" type="ORF">UFOPK3516_01238</name>
</gene>
<evidence type="ECO:0000256" key="1">
    <source>
        <dbReference type="ARBA" id="ARBA00022448"/>
    </source>
</evidence>
<dbReference type="PROSITE" id="PS51257">
    <property type="entry name" value="PROKAR_LIPOPROTEIN"/>
    <property type="match status" value="1"/>
</dbReference>
<dbReference type="CDD" id="cd06342">
    <property type="entry name" value="PBP1_ABC_LIVBP-like"/>
    <property type="match status" value="1"/>
</dbReference>
<protein>
    <submittedName>
        <fullName evidence="5">Unannotated protein</fullName>
    </submittedName>
</protein>
<organism evidence="5">
    <name type="scientific">freshwater metagenome</name>
    <dbReference type="NCBI Taxonomy" id="449393"/>
    <lineage>
        <taxon>unclassified sequences</taxon>
        <taxon>metagenomes</taxon>
        <taxon>ecological metagenomes</taxon>
    </lineage>
</organism>
<dbReference type="Pfam" id="PF13458">
    <property type="entry name" value="Peripla_BP_6"/>
    <property type="match status" value="1"/>
</dbReference>
<dbReference type="PRINTS" id="PR00337">
    <property type="entry name" value="LEUILEVALBP"/>
</dbReference>
<dbReference type="InterPro" id="IPR028082">
    <property type="entry name" value="Peripla_BP_I"/>
</dbReference>
<keyword evidence="3" id="KW-0029">Amino-acid transport</keyword>
<proteinExistence type="predicted"/>
<dbReference type="EMBL" id="CAFBMB010000117">
    <property type="protein sequence ID" value="CAB4906769.1"/>
    <property type="molecule type" value="Genomic_DNA"/>
</dbReference>
<dbReference type="GO" id="GO:0006865">
    <property type="term" value="P:amino acid transport"/>
    <property type="evidence" value="ECO:0007669"/>
    <property type="project" value="UniProtKB-KW"/>
</dbReference>
<sequence length="386" mass="39393">MNKLSRVVASTVLVGLSAVALVGCSSGGSSDPIRIGVEAPLSGDQSVTGVGMLNGAQIAADELNAAGGVNGRTITIVPIDDAADPDTGVAAATAAIADGLDGVVGPYNSGVGIKTLPLYQAAGVLPIRLTSNSKTNSMGFTLQPMDYQIAPVAATGLKTWLGAKSVAIIYDDSAEYTKSIAETLKAQLEKDGVTVPAFTAINPGEADYTAAVTAASQSGADVIYGATYFPEGALLAQEIHALQVPQPCVLDYGSYDPGYITNAGSVEVAMACTLVGVPSPTDFPKGSQFVLDYTKKFGEAPGTWSPYTYDSLNLLAAAMASTKGTDSAALTAYLNKVVDWQGATGSVTIDPANGNREPATVVFLSVTQAGEFHVNHDWATAVGAPF</sequence>